<evidence type="ECO:0000256" key="6">
    <source>
        <dbReference type="SAM" id="MobiDB-lite"/>
    </source>
</evidence>
<dbReference type="PROSITE" id="PS51293">
    <property type="entry name" value="SANT"/>
    <property type="match status" value="1"/>
</dbReference>
<comment type="subcellular location">
    <subcellularLocation>
        <location evidence="1">Nucleus</location>
    </subcellularLocation>
</comment>
<dbReference type="NCBIfam" id="TIGR01557">
    <property type="entry name" value="myb_SHAQKYF"/>
    <property type="match status" value="1"/>
</dbReference>
<dbReference type="Gene3D" id="1.10.10.60">
    <property type="entry name" value="Homeodomain-like"/>
    <property type="match status" value="1"/>
</dbReference>
<accession>A0AAD1YPF0</accession>
<dbReference type="SMART" id="SM00717">
    <property type="entry name" value="SANT"/>
    <property type="match status" value="1"/>
</dbReference>
<feature type="compositionally biased region" description="Low complexity" evidence="6">
    <location>
        <begin position="192"/>
        <end position="203"/>
    </location>
</feature>
<feature type="region of interest" description="Disordered" evidence="6">
    <location>
        <begin position="176"/>
        <end position="204"/>
    </location>
</feature>
<evidence type="ECO:0000256" key="5">
    <source>
        <dbReference type="ARBA" id="ARBA00023242"/>
    </source>
</evidence>
<feature type="compositionally biased region" description="Polar residues" evidence="6">
    <location>
        <begin position="176"/>
        <end position="187"/>
    </location>
</feature>
<dbReference type="GO" id="GO:0003677">
    <property type="term" value="F:DNA binding"/>
    <property type="evidence" value="ECO:0007669"/>
    <property type="project" value="UniProtKB-KW"/>
</dbReference>
<dbReference type="GO" id="GO:0009723">
    <property type="term" value="P:response to ethylene"/>
    <property type="evidence" value="ECO:0007669"/>
    <property type="project" value="TreeGrafter"/>
</dbReference>
<protein>
    <submittedName>
        <fullName evidence="10">Uncharacterized protein</fullName>
    </submittedName>
</protein>
<dbReference type="EMBL" id="OU503036">
    <property type="protein sequence ID" value="CAI9754625.1"/>
    <property type="molecule type" value="Genomic_DNA"/>
</dbReference>
<dbReference type="InterPro" id="IPR001005">
    <property type="entry name" value="SANT/Myb"/>
</dbReference>
<dbReference type="PANTHER" id="PTHR44191">
    <property type="entry name" value="TRANSCRIPTION FACTOR KUA1"/>
    <property type="match status" value="1"/>
</dbReference>
<feature type="region of interest" description="Disordered" evidence="6">
    <location>
        <begin position="50"/>
        <end position="103"/>
    </location>
</feature>
<dbReference type="SUPFAM" id="SSF46689">
    <property type="entry name" value="Homeodomain-like"/>
    <property type="match status" value="1"/>
</dbReference>
<evidence type="ECO:0000256" key="4">
    <source>
        <dbReference type="ARBA" id="ARBA00023163"/>
    </source>
</evidence>
<dbReference type="GO" id="GO:0005634">
    <property type="term" value="C:nucleus"/>
    <property type="evidence" value="ECO:0007669"/>
    <property type="project" value="UniProtKB-SubCell"/>
</dbReference>
<feature type="compositionally biased region" description="Low complexity" evidence="6">
    <location>
        <begin position="50"/>
        <end position="88"/>
    </location>
</feature>
<dbReference type="GO" id="GO:0006355">
    <property type="term" value="P:regulation of DNA-templated transcription"/>
    <property type="evidence" value="ECO:0007669"/>
    <property type="project" value="UniProtKB-ARBA"/>
</dbReference>
<evidence type="ECO:0000259" key="9">
    <source>
        <dbReference type="PROSITE" id="PS51294"/>
    </source>
</evidence>
<keyword evidence="11" id="KW-1185">Reference proteome</keyword>
<keyword evidence="2" id="KW-0805">Transcription regulation</keyword>
<evidence type="ECO:0000313" key="11">
    <source>
        <dbReference type="Proteomes" id="UP000834106"/>
    </source>
</evidence>
<feature type="domain" description="Myb-like" evidence="7">
    <location>
        <begin position="97"/>
        <end position="149"/>
    </location>
</feature>
<dbReference type="InterPro" id="IPR006447">
    <property type="entry name" value="Myb_dom_plants"/>
</dbReference>
<evidence type="ECO:0000259" key="7">
    <source>
        <dbReference type="PROSITE" id="PS50090"/>
    </source>
</evidence>
<organism evidence="10 11">
    <name type="scientific">Fraxinus pennsylvanica</name>
    <dbReference type="NCBI Taxonomy" id="56036"/>
    <lineage>
        <taxon>Eukaryota</taxon>
        <taxon>Viridiplantae</taxon>
        <taxon>Streptophyta</taxon>
        <taxon>Embryophyta</taxon>
        <taxon>Tracheophyta</taxon>
        <taxon>Spermatophyta</taxon>
        <taxon>Magnoliopsida</taxon>
        <taxon>eudicotyledons</taxon>
        <taxon>Gunneridae</taxon>
        <taxon>Pentapetalae</taxon>
        <taxon>asterids</taxon>
        <taxon>lamiids</taxon>
        <taxon>Lamiales</taxon>
        <taxon>Oleaceae</taxon>
        <taxon>Oleeae</taxon>
        <taxon>Fraxinus</taxon>
    </lineage>
</organism>
<dbReference type="AlphaFoldDB" id="A0AAD1YPF0"/>
<keyword evidence="4" id="KW-0804">Transcription</keyword>
<sequence length="244" mass="25861">MLSPSGEPPSAAVSGGGNVFVGGGSGEIMLFGVRVKVDPMRKSVSMNNLSEYEPVNNNNNNTCANNNDSESLKTATATTNSYASADDAVPQSGNGSRERKRGVPWTEEEHRLFLVGLQKAGKGDWRGISRNYVKTRTPTQVASHAQKYFLRRNNRNRRRRRSSLFDITTDSVTAIPNNEGTSHQESAAQAILPPTSLPPSETSNIGGIPVGVAAGESSGGIAVQHLSKLAVQSSPLTSGLNLGL</sequence>
<dbReference type="Pfam" id="PF00249">
    <property type="entry name" value="Myb_DNA-binding"/>
    <property type="match status" value="1"/>
</dbReference>
<evidence type="ECO:0000259" key="8">
    <source>
        <dbReference type="PROSITE" id="PS51293"/>
    </source>
</evidence>
<evidence type="ECO:0000256" key="3">
    <source>
        <dbReference type="ARBA" id="ARBA00023125"/>
    </source>
</evidence>
<dbReference type="InterPro" id="IPR017930">
    <property type="entry name" value="Myb_dom"/>
</dbReference>
<dbReference type="Proteomes" id="UP000834106">
    <property type="component" value="Chromosome 1"/>
</dbReference>
<reference evidence="10" key="1">
    <citation type="submission" date="2023-05" db="EMBL/GenBank/DDBJ databases">
        <authorList>
            <person name="Huff M."/>
        </authorList>
    </citation>
    <scope>NUCLEOTIDE SEQUENCE</scope>
</reference>
<evidence type="ECO:0000313" key="10">
    <source>
        <dbReference type="EMBL" id="CAI9754625.1"/>
    </source>
</evidence>
<evidence type="ECO:0000256" key="2">
    <source>
        <dbReference type="ARBA" id="ARBA00023015"/>
    </source>
</evidence>
<proteinExistence type="predicted"/>
<feature type="domain" description="HTH myb-type" evidence="9">
    <location>
        <begin position="97"/>
        <end position="153"/>
    </location>
</feature>
<dbReference type="InterPro" id="IPR017884">
    <property type="entry name" value="SANT_dom"/>
</dbReference>
<evidence type="ECO:0000256" key="1">
    <source>
        <dbReference type="ARBA" id="ARBA00004123"/>
    </source>
</evidence>
<dbReference type="GO" id="GO:0009739">
    <property type="term" value="P:response to gibberellin"/>
    <property type="evidence" value="ECO:0007669"/>
    <property type="project" value="TreeGrafter"/>
</dbReference>
<name>A0AAD1YPF0_9LAMI</name>
<keyword evidence="3" id="KW-0238">DNA-binding</keyword>
<dbReference type="FunFam" id="1.10.10.60:FF:000009">
    <property type="entry name" value="transcription factor MYB1R1"/>
    <property type="match status" value="1"/>
</dbReference>
<dbReference type="InterPro" id="IPR009057">
    <property type="entry name" value="Homeodomain-like_sf"/>
</dbReference>
<gene>
    <name evidence="10" type="ORF">FPE_LOCUS2056</name>
</gene>
<dbReference type="PANTHER" id="PTHR44191:SF84">
    <property type="entry name" value="F25A4.19 PROTEIN"/>
    <property type="match status" value="1"/>
</dbReference>
<dbReference type="CDD" id="cd00167">
    <property type="entry name" value="SANT"/>
    <property type="match status" value="1"/>
</dbReference>
<feature type="domain" description="SANT" evidence="8">
    <location>
        <begin position="100"/>
        <end position="153"/>
    </location>
</feature>
<dbReference type="PROSITE" id="PS50090">
    <property type="entry name" value="MYB_LIKE"/>
    <property type="match status" value="1"/>
</dbReference>
<dbReference type="InterPro" id="IPR052245">
    <property type="entry name" value="Plant_Stress_Dev_TF"/>
</dbReference>
<keyword evidence="5" id="KW-0539">Nucleus</keyword>
<dbReference type="PROSITE" id="PS51294">
    <property type="entry name" value="HTH_MYB"/>
    <property type="match status" value="1"/>
</dbReference>